<evidence type="ECO:0000313" key="2">
    <source>
        <dbReference type="Proteomes" id="UP001732700"/>
    </source>
</evidence>
<dbReference type="Proteomes" id="UP001732700">
    <property type="component" value="Chromosome 1A"/>
</dbReference>
<protein>
    <submittedName>
        <fullName evidence="1">Uncharacterized protein</fullName>
    </submittedName>
</protein>
<evidence type="ECO:0000313" key="1">
    <source>
        <dbReference type="EnsemblPlants" id="AVESA.00010b.r2.1AG0075060.1.CDS.1"/>
    </source>
</evidence>
<keyword evidence="2" id="KW-1185">Reference proteome</keyword>
<sequence length="103" mass="11991">MSRKKKNVINRVEDLIDPAANTWDVRLLNQSMEQEDVQAILQIPVFDQFDNFPAWHYDKKGQFSVKSAYKVAHYSVHGHPTSSIIFQDIEGVQWNKLWSLNTS</sequence>
<organism evidence="1 2">
    <name type="scientific">Avena sativa</name>
    <name type="common">Oat</name>
    <dbReference type="NCBI Taxonomy" id="4498"/>
    <lineage>
        <taxon>Eukaryota</taxon>
        <taxon>Viridiplantae</taxon>
        <taxon>Streptophyta</taxon>
        <taxon>Embryophyta</taxon>
        <taxon>Tracheophyta</taxon>
        <taxon>Spermatophyta</taxon>
        <taxon>Magnoliopsida</taxon>
        <taxon>Liliopsida</taxon>
        <taxon>Poales</taxon>
        <taxon>Poaceae</taxon>
        <taxon>BOP clade</taxon>
        <taxon>Pooideae</taxon>
        <taxon>Poodae</taxon>
        <taxon>Poeae</taxon>
        <taxon>Poeae Chloroplast Group 1 (Aveneae type)</taxon>
        <taxon>Aveninae</taxon>
        <taxon>Avena</taxon>
    </lineage>
</organism>
<dbReference type="EnsemblPlants" id="AVESA.00010b.r2.1AG0075060.1">
    <property type="protein sequence ID" value="AVESA.00010b.r2.1AG0075060.1.CDS.1"/>
    <property type="gene ID" value="AVESA.00010b.r2.1AG0075060"/>
</dbReference>
<name>A0ACD5TKT8_AVESA</name>
<accession>A0ACD5TKT8</accession>
<proteinExistence type="predicted"/>
<reference evidence="1" key="2">
    <citation type="submission" date="2025-09" db="UniProtKB">
        <authorList>
            <consortium name="EnsemblPlants"/>
        </authorList>
    </citation>
    <scope>IDENTIFICATION</scope>
</reference>
<reference evidence="1" key="1">
    <citation type="submission" date="2021-05" db="EMBL/GenBank/DDBJ databases">
        <authorList>
            <person name="Scholz U."/>
            <person name="Mascher M."/>
            <person name="Fiebig A."/>
        </authorList>
    </citation>
    <scope>NUCLEOTIDE SEQUENCE [LARGE SCALE GENOMIC DNA]</scope>
</reference>